<organism evidence="11 12">
    <name type="scientific">Spirodela intermedia</name>
    <name type="common">Intermediate duckweed</name>
    <dbReference type="NCBI Taxonomy" id="51605"/>
    <lineage>
        <taxon>Eukaryota</taxon>
        <taxon>Viridiplantae</taxon>
        <taxon>Streptophyta</taxon>
        <taxon>Embryophyta</taxon>
        <taxon>Tracheophyta</taxon>
        <taxon>Spermatophyta</taxon>
        <taxon>Magnoliopsida</taxon>
        <taxon>Liliopsida</taxon>
        <taxon>Araceae</taxon>
        <taxon>Lemnoideae</taxon>
        <taxon>Spirodela</taxon>
    </lineage>
</organism>
<proteinExistence type="inferred from homology"/>
<evidence type="ECO:0000313" key="11">
    <source>
        <dbReference type="EMBL" id="CAA7401574.1"/>
    </source>
</evidence>
<evidence type="ECO:0000256" key="3">
    <source>
        <dbReference type="ARBA" id="ARBA00022692"/>
    </source>
</evidence>
<evidence type="ECO:0000256" key="5">
    <source>
        <dbReference type="ARBA" id="ARBA00022989"/>
    </source>
</evidence>
<gene>
    <name evidence="11" type="ORF">SI8410_09012252</name>
</gene>
<keyword evidence="4" id="KW-0732">Signal</keyword>
<keyword evidence="8" id="KW-0175">Coiled coil</keyword>
<dbReference type="InterPro" id="IPR015720">
    <property type="entry name" value="Emp24-like"/>
</dbReference>
<evidence type="ECO:0000256" key="9">
    <source>
        <dbReference type="SAM" id="Phobius"/>
    </source>
</evidence>
<dbReference type="EMBL" id="LR746272">
    <property type="protein sequence ID" value="CAA7401574.1"/>
    <property type="molecule type" value="Genomic_DNA"/>
</dbReference>
<evidence type="ECO:0000256" key="2">
    <source>
        <dbReference type="ARBA" id="ARBA00007104"/>
    </source>
</evidence>
<comment type="subcellular location">
    <subcellularLocation>
        <location evidence="1 7">Membrane</location>
        <topology evidence="1 7">Single-pass type I membrane protein</topology>
    </subcellularLocation>
</comment>
<dbReference type="PROSITE" id="PS50866">
    <property type="entry name" value="GOLD"/>
    <property type="match status" value="1"/>
</dbReference>
<name>A0A7I8KXA4_SPIIN</name>
<comment type="similarity">
    <text evidence="2 7">Belongs to the EMP24/GP25L family.</text>
</comment>
<feature type="transmembrane region" description="Helical" evidence="9">
    <location>
        <begin position="187"/>
        <end position="210"/>
    </location>
</feature>
<keyword evidence="6 9" id="KW-0472">Membrane</keyword>
<evidence type="ECO:0000256" key="7">
    <source>
        <dbReference type="RuleBase" id="RU003827"/>
    </source>
</evidence>
<evidence type="ECO:0000256" key="1">
    <source>
        <dbReference type="ARBA" id="ARBA00004479"/>
    </source>
</evidence>
<dbReference type="OrthoDB" id="759142at2759"/>
<sequence length="220" mass="24479">MAMRTAEASSAALVRVVAMVAAVAMMAAGRAGAVWVKLPNSGTKCVSEEINAHVVVMGEYSAFYEEDMKDTPTISSKITSPYGNTLHHKENVSSDTFAFTTTESGNYLGCFWVDSNPHGSEVSLNIDWKTGIATKDWETVAKKEKIEGVELELTKLEGLVEAIRENLEYLKTREAEMREVSEKTNAWVAWFSIMALAACICTSLLQLWYLQTYFRKKKLI</sequence>
<accession>A0A7I8KXA4</accession>
<evidence type="ECO:0000256" key="4">
    <source>
        <dbReference type="ARBA" id="ARBA00022729"/>
    </source>
</evidence>
<evidence type="ECO:0000256" key="6">
    <source>
        <dbReference type="ARBA" id="ARBA00023136"/>
    </source>
</evidence>
<dbReference type="Proteomes" id="UP000663760">
    <property type="component" value="Chromosome 9"/>
</dbReference>
<dbReference type="PANTHER" id="PTHR22811">
    <property type="entry name" value="TRANSMEMBRANE EMP24 DOMAIN-CONTAINING PROTEIN"/>
    <property type="match status" value="1"/>
</dbReference>
<evidence type="ECO:0000256" key="8">
    <source>
        <dbReference type="SAM" id="Coils"/>
    </source>
</evidence>
<protein>
    <recommendedName>
        <fullName evidence="10">GOLD domain-containing protein</fullName>
    </recommendedName>
</protein>
<reference evidence="11" key="1">
    <citation type="submission" date="2020-02" db="EMBL/GenBank/DDBJ databases">
        <authorList>
            <person name="Scholz U."/>
            <person name="Mascher M."/>
            <person name="Fiebig A."/>
        </authorList>
    </citation>
    <scope>NUCLEOTIDE SEQUENCE</scope>
</reference>
<keyword evidence="5 9" id="KW-1133">Transmembrane helix</keyword>
<evidence type="ECO:0000259" key="10">
    <source>
        <dbReference type="PROSITE" id="PS50866"/>
    </source>
</evidence>
<dbReference type="SMART" id="SM01190">
    <property type="entry name" value="EMP24_GP25L"/>
    <property type="match status" value="1"/>
</dbReference>
<dbReference type="Pfam" id="PF01105">
    <property type="entry name" value="EMP24_GP25L"/>
    <property type="match status" value="1"/>
</dbReference>
<dbReference type="GO" id="GO:0016020">
    <property type="term" value="C:membrane"/>
    <property type="evidence" value="ECO:0007669"/>
    <property type="project" value="UniProtKB-SubCell"/>
</dbReference>
<dbReference type="InterPro" id="IPR009038">
    <property type="entry name" value="GOLD_dom"/>
</dbReference>
<evidence type="ECO:0000313" key="12">
    <source>
        <dbReference type="Proteomes" id="UP000663760"/>
    </source>
</evidence>
<keyword evidence="3 7" id="KW-0812">Transmembrane</keyword>
<feature type="domain" description="GOLD" evidence="10">
    <location>
        <begin position="43"/>
        <end position="155"/>
    </location>
</feature>
<dbReference type="AlphaFoldDB" id="A0A7I8KXA4"/>
<keyword evidence="12" id="KW-1185">Reference proteome</keyword>
<feature type="coiled-coil region" evidence="8">
    <location>
        <begin position="146"/>
        <end position="173"/>
    </location>
</feature>